<dbReference type="KEGG" id="pbor:BSF38_01856"/>
<gene>
    <name evidence="2" type="ORF">BSF38_01856</name>
</gene>
<name>A0A1U7CN98_9BACT</name>
<keyword evidence="1" id="KW-0732">Signal</keyword>
<protein>
    <submittedName>
        <fullName evidence="2">Uncharacterized protein</fullName>
    </submittedName>
</protein>
<feature type="chain" id="PRO_5012911180" evidence="1">
    <location>
        <begin position="28"/>
        <end position="113"/>
    </location>
</feature>
<dbReference type="RefSeq" id="WP_076344992.1">
    <property type="nucleotide sequence ID" value="NZ_CP019082.1"/>
</dbReference>
<evidence type="ECO:0000313" key="2">
    <source>
        <dbReference type="EMBL" id="APW60388.1"/>
    </source>
</evidence>
<sequence>MSRCSWIKAFALALAFWGLSGLNSAKAQDWNDYLHWPYVPPQVPGNGFEYNGLYDGWYKYPREQRIVPQIQGPYYRNFYGGKRVFGIFRHPNGWHDWNKKRFYEGNHFTLDVF</sequence>
<organism evidence="2 3">
    <name type="scientific">Paludisphaera borealis</name>
    <dbReference type="NCBI Taxonomy" id="1387353"/>
    <lineage>
        <taxon>Bacteria</taxon>
        <taxon>Pseudomonadati</taxon>
        <taxon>Planctomycetota</taxon>
        <taxon>Planctomycetia</taxon>
        <taxon>Isosphaerales</taxon>
        <taxon>Isosphaeraceae</taxon>
        <taxon>Paludisphaera</taxon>
    </lineage>
</organism>
<dbReference type="OrthoDB" id="284980at2"/>
<reference evidence="3" key="1">
    <citation type="submission" date="2016-12" db="EMBL/GenBank/DDBJ databases">
        <title>Comparative genomics of four Isosphaeraceae planctomycetes: a common pool of plasmids and glycoside hydrolase genes.</title>
        <authorList>
            <person name="Ivanova A."/>
        </authorList>
    </citation>
    <scope>NUCLEOTIDE SEQUENCE [LARGE SCALE GENOMIC DNA]</scope>
    <source>
        <strain evidence="3">PX4</strain>
    </source>
</reference>
<evidence type="ECO:0000313" key="3">
    <source>
        <dbReference type="Proteomes" id="UP000186309"/>
    </source>
</evidence>
<accession>A0A1U7CN98</accession>
<dbReference type="AlphaFoldDB" id="A0A1U7CN98"/>
<feature type="signal peptide" evidence="1">
    <location>
        <begin position="1"/>
        <end position="27"/>
    </location>
</feature>
<evidence type="ECO:0000256" key="1">
    <source>
        <dbReference type="SAM" id="SignalP"/>
    </source>
</evidence>
<keyword evidence="3" id="KW-1185">Reference proteome</keyword>
<dbReference type="Proteomes" id="UP000186309">
    <property type="component" value="Chromosome"/>
</dbReference>
<proteinExistence type="predicted"/>
<dbReference type="EMBL" id="CP019082">
    <property type="protein sequence ID" value="APW60388.1"/>
    <property type="molecule type" value="Genomic_DNA"/>
</dbReference>